<proteinExistence type="predicted"/>
<feature type="transmembrane region" description="Helical" evidence="5">
    <location>
        <begin position="200"/>
        <end position="222"/>
    </location>
</feature>
<comment type="subcellular location">
    <subcellularLocation>
        <location evidence="1">Membrane</location>
        <topology evidence="1">Multi-pass membrane protein</topology>
    </subcellularLocation>
</comment>
<accession>A0ABU3BFX2</accession>
<dbReference type="EMBL" id="JAVRHU010000001">
    <property type="protein sequence ID" value="MDT0621061.1"/>
    <property type="molecule type" value="Genomic_DNA"/>
</dbReference>
<reference evidence="6 7" key="1">
    <citation type="submission" date="2023-09" db="EMBL/GenBank/DDBJ databases">
        <authorList>
            <person name="Rey-Velasco X."/>
        </authorList>
    </citation>
    <scope>NUCLEOTIDE SEQUENCE [LARGE SCALE GENOMIC DNA]</scope>
    <source>
        <strain evidence="6 7">P007</strain>
    </source>
</reference>
<feature type="transmembrane region" description="Helical" evidence="5">
    <location>
        <begin position="138"/>
        <end position="158"/>
    </location>
</feature>
<feature type="transmembrane region" description="Helical" evidence="5">
    <location>
        <begin position="67"/>
        <end position="86"/>
    </location>
</feature>
<evidence type="ECO:0000256" key="2">
    <source>
        <dbReference type="ARBA" id="ARBA00022692"/>
    </source>
</evidence>
<feature type="transmembrane region" description="Helical" evidence="5">
    <location>
        <begin position="170"/>
        <end position="188"/>
    </location>
</feature>
<evidence type="ECO:0000256" key="1">
    <source>
        <dbReference type="ARBA" id="ARBA00004141"/>
    </source>
</evidence>
<protein>
    <submittedName>
        <fullName evidence="6">Bile acid:sodium symporter family protein</fullName>
    </submittedName>
</protein>
<feature type="transmembrane region" description="Helical" evidence="5">
    <location>
        <begin position="38"/>
        <end position="61"/>
    </location>
</feature>
<dbReference type="InterPro" id="IPR004710">
    <property type="entry name" value="Bilac:Na_transpt"/>
</dbReference>
<dbReference type="PANTHER" id="PTHR10361:SF24">
    <property type="entry name" value="P3 PROTEIN"/>
    <property type="match status" value="1"/>
</dbReference>
<sequence>MDNISNAILALSLIIIMFGMGLSLGLRDFAAVFTRPKAILLGLLCQLILLPLIGFTLISVFTLQSDIAIGVIILAACPGGPTSNLITHLANGDTALSVSLTAACSFITLLTIPFVINLGLQHVLGAGTLIQLDIVQTILQVFVIVIVPVTLGMILNHYRPNFSSRMQKPVKRASGIFFVVVLLAVIIKERDLLFSSLEEAGLVSLLLNIITMAVGYGLGYLFKLSLKQRISITIEGGIQNGTLGITIATILLSNTAYAVAPAVYGVLMFITAGLFIYWSNLQLSRQIKE</sequence>
<dbReference type="RefSeq" id="WP_311387248.1">
    <property type="nucleotide sequence ID" value="NZ_JAVRHU010000001.1"/>
</dbReference>
<evidence type="ECO:0000256" key="5">
    <source>
        <dbReference type="SAM" id="Phobius"/>
    </source>
</evidence>
<name>A0ABU3BFX2_9FLAO</name>
<evidence type="ECO:0000256" key="3">
    <source>
        <dbReference type="ARBA" id="ARBA00022989"/>
    </source>
</evidence>
<gene>
    <name evidence="6" type="ORF">RM520_05460</name>
</gene>
<feature type="transmembrane region" description="Helical" evidence="5">
    <location>
        <begin position="98"/>
        <end position="118"/>
    </location>
</feature>
<keyword evidence="7" id="KW-1185">Reference proteome</keyword>
<organism evidence="6 7">
    <name type="scientific">Croceitalea vernalis</name>
    <dbReference type="NCBI Taxonomy" id="3075599"/>
    <lineage>
        <taxon>Bacteria</taxon>
        <taxon>Pseudomonadati</taxon>
        <taxon>Bacteroidota</taxon>
        <taxon>Flavobacteriia</taxon>
        <taxon>Flavobacteriales</taxon>
        <taxon>Flavobacteriaceae</taxon>
        <taxon>Croceitalea</taxon>
    </lineage>
</organism>
<dbReference type="Pfam" id="PF01758">
    <property type="entry name" value="SBF"/>
    <property type="match status" value="1"/>
</dbReference>
<keyword evidence="4 5" id="KW-0472">Membrane</keyword>
<feature type="transmembrane region" description="Helical" evidence="5">
    <location>
        <begin position="258"/>
        <end position="278"/>
    </location>
</feature>
<keyword evidence="3 5" id="KW-1133">Transmembrane helix</keyword>
<feature type="transmembrane region" description="Helical" evidence="5">
    <location>
        <begin position="6"/>
        <end position="26"/>
    </location>
</feature>
<dbReference type="Gene3D" id="1.20.1530.20">
    <property type="match status" value="1"/>
</dbReference>
<dbReference type="InterPro" id="IPR038770">
    <property type="entry name" value="Na+/solute_symporter_sf"/>
</dbReference>
<evidence type="ECO:0000313" key="7">
    <source>
        <dbReference type="Proteomes" id="UP001250662"/>
    </source>
</evidence>
<evidence type="ECO:0000313" key="6">
    <source>
        <dbReference type="EMBL" id="MDT0621061.1"/>
    </source>
</evidence>
<dbReference type="Proteomes" id="UP001250662">
    <property type="component" value="Unassembled WGS sequence"/>
</dbReference>
<comment type="caution">
    <text evidence="6">The sequence shown here is derived from an EMBL/GenBank/DDBJ whole genome shotgun (WGS) entry which is preliminary data.</text>
</comment>
<keyword evidence="2 5" id="KW-0812">Transmembrane</keyword>
<feature type="transmembrane region" description="Helical" evidence="5">
    <location>
        <begin position="234"/>
        <end position="252"/>
    </location>
</feature>
<dbReference type="PANTHER" id="PTHR10361">
    <property type="entry name" value="SODIUM-BILE ACID COTRANSPORTER"/>
    <property type="match status" value="1"/>
</dbReference>
<dbReference type="InterPro" id="IPR002657">
    <property type="entry name" value="BilAc:Na_symport/Acr3"/>
</dbReference>
<evidence type="ECO:0000256" key="4">
    <source>
        <dbReference type="ARBA" id="ARBA00023136"/>
    </source>
</evidence>